<organism evidence="2 3">
    <name type="scientific">Dillenia turbinata</name>
    <dbReference type="NCBI Taxonomy" id="194707"/>
    <lineage>
        <taxon>Eukaryota</taxon>
        <taxon>Viridiplantae</taxon>
        <taxon>Streptophyta</taxon>
        <taxon>Embryophyta</taxon>
        <taxon>Tracheophyta</taxon>
        <taxon>Spermatophyta</taxon>
        <taxon>Magnoliopsida</taxon>
        <taxon>eudicotyledons</taxon>
        <taxon>Gunneridae</taxon>
        <taxon>Pentapetalae</taxon>
        <taxon>Dilleniales</taxon>
        <taxon>Dilleniaceae</taxon>
        <taxon>Dillenia</taxon>
    </lineage>
</organism>
<dbReference type="Proteomes" id="UP001370490">
    <property type="component" value="Unassembled WGS sequence"/>
</dbReference>
<name>A0AAN8UI32_9MAGN</name>
<gene>
    <name evidence="2" type="ORF">RJ641_023594</name>
</gene>
<dbReference type="GO" id="GO:0071260">
    <property type="term" value="P:cellular response to mechanical stimulus"/>
    <property type="evidence" value="ECO:0007669"/>
    <property type="project" value="TreeGrafter"/>
</dbReference>
<dbReference type="EMBL" id="JBAMMX010000028">
    <property type="protein sequence ID" value="KAK6911501.1"/>
    <property type="molecule type" value="Genomic_DNA"/>
</dbReference>
<protein>
    <submittedName>
        <fullName evidence="2">Piezo non-specific cation channel, R-Ras-binding domain</fullName>
    </submittedName>
</protein>
<dbReference type="AlphaFoldDB" id="A0AAN8UI32"/>
<evidence type="ECO:0000259" key="1">
    <source>
        <dbReference type="Pfam" id="PF12166"/>
    </source>
</evidence>
<dbReference type="GO" id="GO:0005261">
    <property type="term" value="F:monoatomic cation channel activity"/>
    <property type="evidence" value="ECO:0007669"/>
    <property type="project" value="TreeGrafter"/>
</dbReference>
<evidence type="ECO:0000313" key="2">
    <source>
        <dbReference type="EMBL" id="KAK6911501.1"/>
    </source>
</evidence>
<dbReference type="GO" id="GO:0008381">
    <property type="term" value="F:mechanosensitive monoatomic ion channel activity"/>
    <property type="evidence" value="ECO:0007669"/>
    <property type="project" value="InterPro"/>
</dbReference>
<dbReference type="GO" id="GO:0050982">
    <property type="term" value="P:detection of mechanical stimulus"/>
    <property type="evidence" value="ECO:0007669"/>
    <property type="project" value="TreeGrafter"/>
</dbReference>
<sequence>MTKFCNRICLFFILMCHLGSYAVEIFHFHIIVAHLVEAALAFICPSARGSMKHLFPDLRSSFQQMYSSDNPTNIANPIKDAKVRIDLKTVSGRLTLFKSTLCEKISWDVLDGHVRLDPQGYLSAYNEQDIQLICCQADASTLWAVPRVVHARFISKERPKGKEAVNYEQTVQDKDAPKPSQVMQVLNDYTYARVSLVCGDFVLNSGNPEWWSFHDINASEVNGCGGLLGPMAIIVSEETPPVGRFIRLQCSDLRLRIPNENLPSCDRLLAICEDIYAARAEGELEVEEVLYWTLVKIYRSPHMLLEYTEQD</sequence>
<dbReference type="PANTHER" id="PTHR13167">
    <property type="entry name" value="PIEZO-TYPE MECHANOSENSITIVE ION CHANNEL COMPONENT"/>
    <property type="match status" value="1"/>
</dbReference>
<reference evidence="2 3" key="1">
    <citation type="submission" date="2023-12" db="EMBL/GenBank/DDBJ databases">
        <title>A high-quality genome assembly for Dillenia turbinata (Dilleniales).</title>
        <authorList>
            <person name="Chanderbali A."/>
        </authorList>
    </citation>
    <scope>NUCLEOTIDE SEQUENCE [LARGE SCALE GENOMIC DNA]</scope>
    <source>
        <strain evidence="2">LSX21</strain>
        <tissue evidence="2">Leaf</tissue>
    </source>
</reference>
<dbReference type="GO" id="GO:0016020">
    <property type="term" value="C:membrane"/>
    <property type="evidence" value="ECO:0007669"/>
    <property type="project" value="InterPro"/>
</dbReference>
<accession>A0AAN8UI32</accession>
<dbReference type="GO" id="GO:0042391">
    <property type="term" value="P:regulation of membrane potential"/>
    <property type="evidence" value="ECO:0007669"/>
    <property type="project" value="TreeGrafter"/>
</dbReference>
<evidence type="ECO:0000313" key="3">
    <source>
        <dbReference type="Proteomes" id="UP001370490"/>
    </source>
</evidence>
<comment type="caution">
    <text evidence="2">The sequence shown here is derived from an EMBL/GenBank/DDBJ whole genome shotgun (WGS) entry which is preliminary data.</text>
</comment>
<feature type="domain" description="Piezo non-specific cation channel cap" evidence="1">
    <location>
        <begin position="242"/>
        <end position="309"/>
    </location>
</feature>
<dbReference type="InterPro" id="IPR031334">
    <property type="entry name" value="Piezo_cap_dom"/>
</dbReference>
<dbReference type="Pfam" id="PF12166">
    <property type="entry name" value="Piezo_cap"/>
    <property type="match status" value="1"/>
</dbReference>
<keyword evidence="3" id="KW-1185">Reference proteome</keyword>
<dbReference type="PANTHER" id="PTHR13167:SF46">
    <property type="entry name" value="PIEZO NON-SPECIFIC CATION CHANNEL R-RAS-BINDING DOMAIN-CONTAINING PROTEIN"/>
    <property type="match status" value="1"/>
</dbReference>
<dbReference type="InterPro" id="IPR027272">
    <property type="entry name" value="Piezo"/>
</dbReference>
<proteinExistence type="predicted"/>